<proteinExistence type="predicted"/>
<keyword evidence="3" id="KW-0805">Transcription regulation</keyword>
<dbReference type="InterPro" id="IPR036388">
    <property type="entry name" value="WH-like_DNA-bd_sf"/>
</dbReference>
<dbReference type="SUPFAM" id="SSF55781">
    <property type="entry name" value="GAF domain-like"/>
    <property type="match status" value="1"/>
</dbReference>
<dbReference type="SUPFAM" id="SSF52172">
    <property type="entry name" value="CheY-like"/>
    <property type="match status" value="1"/>
</dbReference>
<dbReference type="InterPro" id="IPR003018">
    <property type="entry name" value="GAF"/>
</dbReference>
<dbReference type="Pfam" id="PF03861">
    <property type="entry name" value="ANTAR"/>
    <property type="match status" value="1"/>
</dbReference>
<dbReference type="Gene3D" id="1.10.10.10">
    <property type="entry name" value="Winged helix-like DNA-binding domain superfamily/Winged helix DNA-binding domain"/>
    <property type="match status" value="1"/>
</dbReference>
<evidence type="ECO:0000313" key="7">
    <source>
        <dbReference type="Proteomes" id="UP001239626"/>
    </source>
</evidence>
<protein>
    <recommendedName>
        <fullName evidence="5">ANTAR domain-containing protein</fullName>
    </recommendedName>
</protein>
<dbReference type="PROSITE" id="PS50921">
    <property type="entry name" value="ANTAR"/>
    <property type="match status" value="1"/>
</dbReference>
<evidence type="ECO:0000256" key="1">
    <source>
        <dbReference type="ARBA" id="ARBA00022679"/>
    </source>
</evidence>
<organism evidence="6 7">
    <name type="scientific">Cellulomonas humilata</name>
    <dbReference type="NCBI Taxonomy" id="144055"/>
    <lineage>
        <taxon>Bacteria</taxon>
        <taxon>Bacillati</taxon>
        <taxon>Actinomycetota</taxon>
        <taxon>Actinomycetes</taxon>
        <taxon>Micrococcales</taxon>
        <taxon>Cellulomonadaceae</taxon>
        <taxon>Cellulomonas</taxon>
    </lineage>
</organism>
<dbReference type="Gene3D" id="3.30.450.40">
    <property type="match status" value="1"/>
</dbReference>
<gene>
    <name evidence="6" type="ORF">J2X26_001668</name>
</gene>
<keyword evidence="2" id="KW-0418">Kinase</keyword>
<name>A0ABU0EET3_9CELL</name>
<comment type="caution">
    <text evidence="6">The sequence shown here is derived from an EMBL/GenBank/DDBJ whole genome shotgun (WGS) entry which is preliminary data.</text>
</comment>
<dbReference type="RefSeq" id="WP_307491364.1">
    <property type="nucleotide sequence ID" value="NZ_JAUSVB010000002.1"/>
</dbReference>
<feature type="domain" description="ANTAR" evidence="5">
    <location>
        <begin position="167"/>
        <end position="228"/>
    </location>
</feature>
<reference evidence="6 7" key="1">
    <citation type="submission" date="2023-07" db="EMBL/GenBank/DDBJ databases">
        <title>Sorghum-associated microbial communities from plants grown in Nebraska, USA.</title>
        <authorList>
            <person name="Schachtman D."/>
        </authorList>
    </citation>
    <scope>NUCLEOTIDE SEQUENCE [LARGE SCALE GENOMIC DNA]</scope>
    <source>
        <strain evidence="6 7">BE332</strain>
    </source>
</reference>
<dbReference type="InterPro" id="IPR011006">
    <property type="entry name" value="CheY-like_superfamily"/>
</dbReference>
<evidence type="ECO:0000256" key="3">
    <source>
        <dbReference type="ARBA" id="ARBA00023015"/>
    </source>
</evidence>
<accession>A0ABU0EET3</accession>
<dbReference type="SMART" id="SM01012">
    <property type="entry name" value="ANTAR"/>
    <property type="match status" value="1"/>
</dbReference>
<dbReference type="PIRSF" id="PIRSF036625">
    <property type="entry name" value="GAF_ANTAR"/>
    <property type="match status" value="1"/>
</dbReference>
<dbReference type="InterPro" id="IPR005561">
    <property type="entry name" value="ANTAR"/>
</dbReference>
<evidence type="ECO:0000313" key="6">
    <source>
        <dbReference type="EMBL" id="MDQ0373357.1"/>
    </source>
</evidence>
<keyword evidence="1" id="KW-0808">Transferase</keyword>
<dbReference type="InterPro" id="IPR029016">
    <property type="entry name" value="GAF-like_dom_sf"/>
</dbReference>
<evidence type="ECO:0000256" key="2">
    <source>
        <dbReference type="ARBA" id="ARBA00022777"/>
    </source>
</evidence>
<keyword evidence="7" id="KW-1185">Reference proteome</keyword>
<dbReference type="Pfam" id="PF13185">
    <property type="entry name" value="GAF_2"/>
    <property type="match status" value="1"/>
</dbReference>
<dbReference type="Proteomes" id="UP001239626">
    <property type="component" value="Unassembled WGS sequence"/>
</dbReference>
<dbReference type="InterPro" id="IPR012074">
    <property type="entry name" value="GAF_ANTAR"/>
</dbReference>
<evidence type="ECO:0000259" key="5">
    <source>
        <dbReference type="PROSITE" id="PS50921"/>
    </source>
</evidence>
<dbReference type="EMBL" id="JAUSVB010000002">
    <property type="protein sequence ID" value="MDQ0373357.1"/>
    <property type="molecule type" value="Genomic_DNA"/>
</dbReference>
<evidence type="ECO:0000256" key="4">
    <source>
        <dbReference type="ARBA" id="ARBA00023163"/>
    </source>
</evidence>
<sequence>MNDDDTAQVAALVALQSLLVDAVSVEDFADGVAQAAAHHVSPATSATITLRREGRPTLMSASDPAAAACDEVEYATGHGPCLEAIDTGRLVHVADVARETRWPRWQATTLAHGFGSAAALPRPVRPGVEIALNLYAPEPRAWTESALSIADVYADQVACGLTLFLRTADQAELNADLRAALVSRAVIDQAIGVIMAENRCTSADAMSILRRASRNRKTKLRDMAATVLEGVAGSPPCDVDTFVERARVADRVYRA</sequence>
<keyword evidence="4" id="KW-0804">Transcription</keyword>